<dbReference type="GO" id="GO:0140359">
    <property type="term" value="F:ABC-type transporter activity"/>
    <property type="evidence" value="ECO:0007669"/>
    <property type="project" value="InterPro"/>
</dbReference>
<evidence type="ECO:0000256" key="8">
    <source>
        <dbReference type="SAM" id="Phobius"/>
    </source>
</evidence>
<evidence type="ECO:0000256" key="5">
    <source>
        <dbReference type="ARBA" id="ARBA00022967"/>
    </source>
</evidence>
<keyword evidence="5" id="KW-1278">Translocase</keyword>
<accession>A0A812ECU0</accession>
<dbReference type="Gene3D" id="1.20.1560.10">
    <property type="entry name" value="ABC transporter type 1, transmembrane domain"/>
    <property type="match status" value="1"/>
</dbReference>
<dbReference type="InterPro" id="IPR032410">
    <property type="entry name" value="ABCB6_N"/>
</dbReference>
<evidence type="ECO:0000256" key="6">
    <source>
        <dbReference type="ARBA" id="ARBA00022989"/>
    </source>
</evidence>
<feature type="domain" description="ABC transmembrane type-1" evidence="9">
    <location>
        <begin position="248"/>
        <end position="339"/>
    </location>
</feature>
<feature type="transmembrane region" description="Helical" evidence="8">
    <location>
        <begin position="97"/>
        <end position="115"/>
    </location>
</feature>
<sequence length="339" mass="39367">MMQYCKNGSSIHLYWVDNGLNPCFIDTLTSSIFFLIIGVFGVVQSCMYDRYSTPVEKKYQPFNVGYILQVACTCLLIIECVLHIVLTDAAISSHTVYGYQLYTALVYFFGWTMSLRLLCLERSRALPSIPTRGHGLVLLVFWTMAFIRENLAFVSWFSTAWWWHLRNKSEQIEFSMWLLRYLGTMCLFVLGFQAPGVPRADYYMLIRDIEQGQERSQVSVWKNVLAKLKIMFPMVWPKGKPWLQLMVILCLGLLGLGRVINVYVPVYYKKIVNSLIETGDKPLEFRWDLILIYAGLFMLQGGGFGSTGVLNNLRSFFWIRVQQFTTREIQLKLFGHLHR</sequence>
<feature type="transmembrane region" description="Helical" evidence="8">
    <location>
        <begin position="242"/>
        <end position="264"/>
    </location>
</feature>
<keyword evidence="11" id="KW-1185">Reference proteome</keyword>
<protein>
    <submittedName>
        <fullName evidence="10">ABCB6</fullName>
    </submittedName>
</protein>
<feature type="transmembrane region" description="Helical" evidence="8">
    <location>
        <begin position="290"/>
        <end position="310"/>
    </location>
</feature>
<dbReference type="PROSITE" id="PS50929">
    <property type="entry name" value="ABC_TM1F"/>
    <property type="match status" value="1"/>
</dbReference>
<keyword evidence="3" id="KW-1003">Cell membrane</keyword>
<keyword evidence="7 8" id="KW-0472">Membrane</keyword>
<reference evidence="10" key="1">
    <citation type="submission" date="2021-01" db="EMBL/GenBank/DDBJ databases">
        <authorList>
            <person name="Li R."/>
            <person name="Bekaert M."/>
        </authorList>
    </citation>
    <scope>NUCLEOTIDE SEQUENCE</scope>
    <source>
        <strain evidence="10">Farmed</strain>
    </source>
</reference>
<proteinExistence type="predicted"/>
<feature type="transmembrane region" description="Helical" evidence="8">
    <location>
        <begin position="24"/>
        <end position="43"/>
    </location>
</feature>
<feature type="transmembrane region" description="Helical" evidence="8">
    <location>
        <begin position="64"/>
        <end position="85"/>
    </location>
</feature>
<keyword evidence="6 8" id="KW-1133">Transmembrane helix</keyword>
<dbReference type="InterPro" id="IPR036640">
    <property type="entry name" value="ABC1_TM_sf"/>
</dbReference>
<dbReference type="SUPFAM" id="SSF90123">
    <property type="entry name" value="ABC transporter transmembrane region"/>
    <property type="match status" value="1"/>
</dbReference>
<keyword evidence="4 8" id="KW-0812">Transmembrane</keyword>
<dbReference type="OrthoDB" id="6500128at2759"/>
<evidence type="ECO:0000256" key="3">
    <source>
        <dbReference type="ARBA" id="ARBA00022475"/>
    </source>
</evidence>
<evidence type="ECO:0000256" key="1">
    <source>
        <dbReference type="ARBA" id="ARBA00004651"/>
    </source>
</evidence>
<organism evidence="10 11">
    <name type="scientific">Acanthosepion pharaonis</name>
    <name type="common">Pharaoh cuttlefish</name>
    <name type="synonym">Sepia pharaonis</name>
    <dbReference type="NCBI Taxonomy" id="158019"/>
    <lineage>
        <taxon>Eukaryota</taxon>
        <taxon>Metazoa</taxon>
        <taxon>Spiralia</taxon>
        <taxon>Lophotrochozoa</taxon>
        <taxon>Mollusca</taxon>
        <taxon>Cephalopoda</taxon>
        <taxon>Coleoidea</taxon>
        <taxon>Decapodiformes</taxon>
        <taxon>Sepiida</taxon>
        <taxon>Sepiina</taxon>
        <taxon>Sepiidae</taxon>
        <taxon>Acanthosepion</taxon>
    </lineage>
</organism>
<dbReference type="InterPro" id="IPR011527">
    <property type="entry name" value="ABC1_TM_dom"/>
</dbReference>
<evidence type="ECO:0000256" key="7">
    <source>
        <dbReference type="ARBA" id="ARBA00023136"/>
    </source>
</evidence>
<dbReference type="EMBL" id="CAHIKZ030005344">
    <property type="protein sequence ID" value="CAE1322846.1"/>
    <property type="molecule type" value="Genomic_DNA"/>
</dbReference>
<feature type="transmembrane region" description="Helical" evidence="8">
    <location>
        <begin position="177"/>
        <end position="197"/>
    </location>
</feature>
<feature type="transmembrane region" description="Helical" evidence="8">
    <location>
        <begin position="136"/>
        <end position="157"/>
    </location>
</feature>
<comment type="subcellular location">
    <subcellularLocation>
        <location evidence="1">Cell membrane</location>
        <topology evidence="1">Multi-pass membrane protein</topology>
    </subcellularLocation>
</comment>
<dbReference type="GO" id="GO:0005524">
    <property type="term" value="F:ATP binding"/>
    <property type="evidence" value="ECO:0007669"/>
    <property type="project" value="InterPro"/>
</dbReference>
<comment type="caution">
    <text evidence="10">The sequence shown here is derived from an EMBL/GenBank/DDBJ whole genome shotgun (WGS) entry which is preliminary data.</text>
</comment>
<dbReference type="Pfam" id="PF16185">
    <property type="entry name" value="MTABC_N"/>
    <property type="match status" value="1"/>
</dbReference>
<evidence type="ECO:0000256" key="2">
    <source>
        <dbReference type="ARBA" id="ARBA00022448"/>
    </source>
</evidence>
<name>A0A812ECU0_ACAPH</name>
<evidence type="ECO:0000313" key="10">
    <source>
        <dbReference type="EMBL" id="CAE1322846.1"/>
    </source>
</evidence>
<gene>
    <name evidence="10" type="ORF">SPHA_72791</name>
</gene>
<dbReference type="GO" id="GO:0005886">
    <property type="term" value="C:plasma membrane"/>
    <property type="evidence" value="ECO:0007669"/>
    <property type="project" value="UniProtKB-SubCell"/>
</dbReference>
<evidence type="ECO:0000313" key="11">
    <source>
        <dbReference type="Proteomes" id="UP000597762"/>
    </source>
</evidence>
<keyword evidence="2" id="KW-0813">Transport</keyword>
<dbReference type="Proteomes" id="UP000597762">
    <property type="component" value="Unassembled WGS sequence"/>
</dbReference>
<dbReference type="AlphaFoldDB" id="A0A812ECU0"/>
<evidence type="ECO:0000259" key="9">
    <source>
        <dbReference type="PROSITE" id="PS50929"/>
    </source>
</evidence>
<evidence type="ECO:0000256" key="4">
    <source>
        <dbReference type="ARBA" id="ARBA00022692"/>
    </source>
</evidence>